<dbReference type="EMBL" id="JARNBH010000016">
    <property type="protein sequence ID" value="MEC0274666.1"/>
    <property type="molecule type" value="Genomic_DNA"/>
</dbReference>
<evidence type="ECO:0000256" key="1">
    <source>
        <dbReference type="SAM" id="Phobius"/>
    </source>
</evidence>
<keyword evidence="1" id="KW-0472">Membrane</keyword>
<organism evidence="2 3">
    <name type="scientific">Peribacillus castrilensis</name>
    <dbReference type="NCBI Taxonomy" id="2897690"/>
    <lineage>
        <taxon>Bacteria</taxon>
        <taxon>Bacillati</taxon>
        <taxon>Bacillota</taxon>
        <taxon>Bacilli</taxon>
        <taxon>Bacillales</taxon>
        <taxon>Bacillaceae</taxon>
        <taxon>Peribacillus</taxon>
    </lineage>
</organism>
<keyword evidence="1" id="KW-1133">Transmembrane helix</keyword>
<evidence type="ECO:0000313" key="3">
    <source>
        <dbReference type="Proteomes" id="UP001307168"/>
    </source>
</evidence>
<dbReference type="RefSeq" id="WP_367407224.1">
    <property type="nucleotide sequence ID" value="NZ_JARNBH010000016.1"/>
</dbReference>
<dbReference type="AlphaFoldDB" id="A0AAW9NA23"/>
<dbReference type="Proteomes" id="UP001307168">
    <property type="component" value="Unassembled WGS sequence"/>
</dbReference>
<sequence length="50" mass="5723">MVSFRNLFEFVAVLDNDELSRFIISTISTLRQVQVAIFFTLMAASILLIK</sequence>
<keyword evidence="1" id="KW-0812">Transmembrane</keyword>
<proteinExistence type="predicted"/>
<gene>
    <name evidence="2" type="ORF">P4706_16565</name>
</gene>
<comment type="caution">
    <text evidence="2">The sequence shown here is derived from an EMBL/GenBank/DDBJ whole genome shotgun (WGS) entry which is preliminary data.</text>
</comment>
<protein>
    <submittedName>
        <fullName evidence="2">Uncharacterized protein</fullName>
    </submittedName>
</protein>
<name>A0AAW9NA23_9BACI</name>
<accession>A0AAW9NA23</accession>
<evidence type="ECO:0000313" key="2">
    <source>
        <dbReference type="EMBL" id="MEC0274666.1"/>
    </source>
</evidence>
<feature type="transmembrane region" description="Helical" evidence="1">
    <location>
        <begin position="29"/>
        <end position="49"/>
    </location>
</feature>
<keyword evidence="3" id="KW-1185">Reference proteome</keyword>
<reference evidence="2 3" key="1">
    <citation type="submission" date="2023-03" db="EMBL/GenBank/DDBJ databases">
        <title>Bacillus Genome Sequencing.</title>
        <authorList>
            <person name="Dunlap C."/>
        </authorList>
    </citation>
    <scope>NUCLEOTIDE SEQUENCE [LARGE SCALE GENOMIC DNA]</scope>
    <source>
        <strain evidence="2 3">B-41290</strain>
    </source>
</reference>